<dbReference type="Proteomes" id="UP001220324">
    <property type="component" value="Unassembled WGS sequence"/>
</dbReference>
<gene>
    <name evidence="3" type="ORF">N7494_011764</name>
</gene>
<evidence type="ECO:0000259" key="2">
    <source>
        <dbReference type="Pfam" id="PF14420"/>
    </source>
</evidence>
<feature type="region of interest" description="Disordered" evidence="1">
    <location>
        <begin position="161"/>
        <end position="193"/>
    </location>
</feature>
<dbReference type="InterPro" id="IPR025676">
    <property type="entry name" value="Clr5_dom"/>
</dbReference>
<comment type="caution">
    <text evidence="3">The sequence shown here is derived from an EMBL/GenBank/DDBJ whole genome shotgun (WGS) entry which is preliminary data.</text>
</comment>
<feature type="compositionally biased region" description="Basic residues" evidence="1">
    <location>
        <begin position="219"/>
        <end position="229"/>
    </location>
</feature>
<dbReference type="Pfam" id="PF14420">
    <property type="entry name" value="Clr5"/>
    <property type="match status" value="1"/>
</dbReference>
<feature type="domain" description="Clr5" evidence="2">
    <location>
        <begin position="6"/>
        <end position="54"/>
    </location>
</feature>
<organism evidence="3 4">
    <name type="scientific">Penicillium frequentans</name>
    <dbReference type="NCBI Taxonomy" id="3151616"/>
    <lineage>
        <taxon>Eukaryota</taxon>
        <taxon>Fungi</taxon>
        <taxon>Dikarya</taxon>
        <taxon>Ascomycota</taxon>
        <taxon>Pezizomycotina</taxon>
        <taxon>Eurotiomycetes</taxon>
        <taxon>Eurotiomycetidae</taxon>
        <taxon>Eurotiales</taxon>
        <taxon>Aspergillaceae</taxon>
        <taxon>Penicillium</taxon>
    </lineage>
</organism>
<keyword evidence="4" id="KW-1185">Reference proteome</keyword>
<dbReference type="EMBL" id="JAQIZZ010000008">
    <property type="protein sequence ID" value="KAJ5525114.1"/>
    <property type="molecule type" value="Genomic_DNA"/>
</dbReference>
<evidence type="ECO:0000313" key="4">
    <source>
        <dbReference type="Proteomes" id="UP001220324"/>
    </source>
</evidence>
<proteinExistence type="predicted"/>
<reference evidence="3 4" key="1">
    <citation type="journal article" date="2023" name="IMA Fungus">
        <title>Comparative genomic study of the Penicillium genus elucidates a diverse pangenome and 15 lateral gene transfer events.</title>
        <authorList>
            <person name="Petersen C."/>
            <person name="Sorensen T."/>
            <person name="Nielsen M.R."/>
            <person name="Sondergaard T.E."/>
            <person name="Sorensen J.L."/>
            <person name="Fitzpatrick D.A."/>
            <person name="Frisvad J.C."/>
            <person name="Nielsen K.L."/>
        </authorList>
    </citation>
    <scope>NUCLEOTIDE SEQUENCE [LARGE SCALE GENOMIC DNA]</scope>
    <source>
        <strain evidence="3 4">IBT 35679</strain>
    </source>
</reference>
<feature type="compositionally biased region" description="Low complexity" evidence="1">
    <location>
        <begin position="172"/>
        <end position="182"/>
    </location>
</feature>
<evidence type="ECO:0000256" key="1">
    <source>
        <dbReference type="SAM" id="MobiDB-lite"/>
    </source>
</evidence>
<name>A0AAD6CKF5_9EURO</name>
<dbReference type="AlphaFoldDB" id="A0AAD6CKF5"/>
<protein>
    <recommendedName>
        <fullName evidence="2">Clr5 domain-containing protein</fullName>
    </recommendedName>
</protein>
<feature type="region of interest" description="Disordered" evidence="1">
    <location>
        <begin position="207"/>
        <end position="229"/>
    </location>
</feature>
<feature type="compositionally biased region" description="Polar residues" evidence="1">
    <location>
        <begin position="183"/>
        <end position="193"/>
    </location>
</feature>
<sequence length="229" mass="25424">MPPKVEIDDHKDLITGLIQQKCKQEDIRALLRDTHSINIGRTAFQSRLREWGLQNKAAKANKAATIQARVLELLPVCNPKETLAVLAKDGYPTSNRTLQRIRKRLGVRLRVKKLPIERAERSPDMIDEDQACQAQIDAQIDAQIAAEAAQLDTKLASPIAAEGAREARDRASPVASSPSLPVTATSSMTEPTTMTIRAQGELRVRSRVSKQARIPVTKSARRSQRRQIL</sequence>
<evidence type="ECO:0000313" key="3">
    <source>
        <dbReference type="EMBL" id="KAJ5525114.1"/>
    </source>
</evidence>
<accession>A0AAD6CKF5</accession>